<dbReference type="GO" id="GO:0071949">
    <property type="term" value="F:FAD binding"/>
    <property type="evidence" value="ECO:0007669"/>
    <property type="project" value="TreeGrafter"/>
</dbReference>
<gene>
    <name evidence="10" type="ORF">B0A52_06533</name>
</gene>
<feature type="binding site" evidence="5">
    <location>
        <position position="290"/>
    </location>
    <ligand>
        <name>FAD</name>
        <dbReference type="ChEBI" id="CHEBI:57692"/>
    </ligand>
</feature>
<feature type="site" description="Electron transfer via tryptophanyl radical" evidence="6">
    <location>
        <position position="449"/>
    </location>
</feature>
<dbReference type="PANTHER" id="PTHR11455:SF22">
    <property type="entry name" value="CRYPTOCHROME DASH"/>
    <property type="match status" value="1"/>
</dbReference>
<dbReference type="EMBL" id="NAJM01000029">
    <property type="protein sequence ID" value="RVX69469.1"/>
    <property type="molecule type" value="Genomic_DNA"/>
</dbReference>
<dbReference type="SUPFAM" id="SSF48173">
    <property type="entry name" value="Cryptochrome/photolyase FAD-binding domain"/>
    <property type="match status" value="1"/>
</dbReference>
<dbReference type="VEuPathDB" id="FungiDB:PV10_05570"/>
<dbReference type="Proteomes" id="UP000288859">
    <property type="component" value="Unassembled WGS sequence"/>
</dbReference>
<feature type="compositionally biased region" description="Pro residues" evidence="8">
    <location>
        <begin position="209"/>
        <end position="225"/>
    </location>
</feature>
<dbReference type="Pfam" id="PF00875">
    <property type="entry name" value="DNA_photolyase"/>
    <property type="match status" value="1"/>
</dbReference>
<dbReference type="InterPro" id="IPR036155">
    <property type="entry name" value="Crypto/Photolyase_N_sf"/>
</dbReference>
<keyword evidence="3 5" id="KW-0274">FAD</keyword>
<dbReference type="PRINTS" id="PR00147">
    <property type="entry name" value="DNAPHOTLYASE"/>
</dbReference>
<sequence>MVSQRVLIYLLRRDLRLADNPVFHEIHQLWQQSQRPFTHFLPVYVFASQQIESSGFLRDHTASSPYPQARSEVGGFWRCGPHRAKFLAESVWDLKSELVTLGSDLVIRVGVLGDVVGDLLQQFKQHGDEASVYGVWMTEEEGIEEKREERNVRSAAEKAGVEFRLWLDEKYFIDDRDLPFDKPSDLPDVFTSYRKSVEPLREAPRKEIPPPQSLPPLPGHVPPQHGPFLIPDDYQSLEESLLKPLKAEPPLPKSIAFPESVSSAHPFHGGAKTGLERIEFLIKSGAMTNYKDTRNGLLGTDFSTKLSAWLALGCITARQVHARLLEFEDGKADRWKGTVGYGKGENKGSAAVRFELLWRDYMRLCTRKFGPRLFRLEGFRNDKTYAWKTPGNKGSGSEVNEILERFLRGTTGTTLIDASQRELFLTGYTSNRARQNVASYLAKHLGINWKLGAEWYECMLTDYDVSSNWGNWQYVAGVGNDPRGEARVFNPIKQACDYDPQGDYCKAWVQELRELEDPQHIFQPWKVSPEHRSNLGLKGLETVENPLKKIDFRVGGKGRGGSGGGRYGGSSRVETNGAGQGGRGRGGGSFGSRGRQRGKRWDDKGRQGQMDKSNKGMELNGSAE</sequence>
<proteinExistence type="inferred from homology"/>
<feature type="binding site" evidence="5">
    <location>
        <begin position="303"/>
        <end position="307"/>
    </location>
    <ligand>
        <name>FAD</name>
        <dbReference type="ChEBI" id="CHEBI:57692"/>
    </ligand>
</feature>
<dbReference type="Gene3D" id="1.10.579.10">
    <property type="entry name" value="DNA Cyclobutane Dipyrimidine Photolyase, subunit A, domain 3"/>
    <property type="match status" value="1"/>
</dbReference>
<evidence type="ECO:0000256" key="7">
    <source>
        <dbReference type="RuleBase" id="RU367151"/>
    </source>
</evidence>
<evidence type="ECO:0000256" key="4">
    <source>
        <dbReference type="ARBA" id="ARBA00022991"/>
    </source>
</evidence>
<evidence type="ECO:0000256" key="5">
    <source>
        <dbReference type="PIRSR" id="PIRSR602081-1"/>
    </source>
</evidence>
<dbReference type="InterPro" id="IPR006050">
    <property type="entry name" value="DNA_photolyase_N"/>
</dbReference>
<evidence type="ECO:0000313" key="11">
    <source>
        <dbReference type="Proteomes" id="UP000288859"/>
    </source>
</evidence>
<comment type="similarity">
    <text evidence="1 7">Belongs to the DNA photolyase class-1 family.</text>
</comment>
<evidence type="ECO:0000256" key="6">
    <source>
        <dbReference type="PIRSR" id="PIRSR602081-2"/>
    </source>
</evidence>
<reference evidence="10 11" key="1">
    <citation type="submission" date="2017-03" db="EMBL/GenBank/DDBJ databases">
        <title>Genomes of endolithic fungi from Antarctica.</title>
        <authorList>
            <person name="Coleine C."/>
            <person name="Masonjones S."/>
            <person name="Stajich J.E."/>
        </authorList>
    </citation>
    <scope>NUCLEOTIDE SEQUENCE [LARGE SCALE GENOMIC DNA]</scope>
    <source>
        <strain evidence="10 11">CCFEE 6314</strain>
    </source>
</reference>
<dbReference type="SUPFAM" id="SSF52425">
    <property type="entry name" value="Cryptochrome/photolyase, N-terminal domain"/>
    <property type="match status" value="1"/>
</dbReference>
<dbReference type="Gene3D" id="1.25.40.80">
    <property type="match status" value="1"/>
</dbReference>
<keyword evidence="4 7" id="KW-0157">Chromophore</keyword>
<comment type="cofactor">
    <cofactor evidence="5 7">
        <name>FAD</name>
        <dbReference type="ChEBI" id="CHEBI:57692"/>
    </cofactor>
    <text evidence="5 7">Binds 1 FAD per subunit.</text>
</comment>
<feature type="compositionally biased region" description="Gly residues" evidence="8">
    <location>
        <begin position="555"/>
        <end position="568"/>
    </location>
</feature>
<dbReference type="InterPro" id="IPR014729">
    <property type="entry name" value="Rossmann-like_a/b/a_fold"/>
</dbReference>
<dbReference type="Pfam" id="PF03441">
    <property type="entry name" value="FAD_binding_7"/>
    <property type="match status" value="1"/>
</dbReference>
<accession>A0A438N169</accession>
<dbReference type="InterPro" id="IPR036134">
    <property type="entry name" value="Crypto/Photolyase_FAD-like_sf"/>
</dbReference>
<name>A0A438N169_EXOME</name>
<keyword evidence="2 5" id="KW-0285">Flavoprotein</keyword>
<evidence type="ECO:0000256" key="8">
    <source>
        <dbReference type="SAM" id="MobiDB-lite"/>
    </source>
</evidence>
<feature type="region of interest" description="Disordered" evidence="8">
    <location>
        <begin position="200"/>
        <end position="228"/>
    </location>
</feature>
<evidence type="ECO:0000256" key="2">
    <source>
        <dbReference type="ARBA" id="ARBA00022630"/>
    </source>
</evidence>
<dbReference type="OrthoDB" id="435881at2759"/>
<evidence type="ECO:0000256" key="3">
    <source>
        <dbReference type="ARBA" id="ARBA00022827"/>
    </source>
</evidence>
<dbReference type="GO" id="GO:0003684">
    <property type="term" value="F:damaged DNA binding"/>
    <property type="evidence" value="ECO:0007669"/>
    <property type="project" value="TreeGrafter"/>
</dbReference>
<comment type="cofactor">
    <cofactor evidence="7">
        <name>(6R)-5,10-methylene-5,6,7,8-tetrahydrofolate</name>
        <dbReference type="ChEBI" id="CHEBI:15636"/>
    </cofactor>
    <text evidence="7">Binds 1 5,10-methenyltetrahydrofolate (MTHF) per subunit.</text>
</comment>
<protein>
    <recommendedName>
        <fullName evidence="7">Cryptochrome DASH</fullName>
    </recommendedName>
</protein>
<organism evidence="10 11">
    <name type="scientific">Exophiala mesophila</name>
    <name type="common">Black yeast-like fungus</name>
    <dbReference type="NCBI Taxonomy" id="212818"/>
    <lineage>
        <taxon>Eukaryota</taxon>
        <taxon>Fungi</taxon>
        <taxon>Dikarya</taxon>
        <taxon>Ascomycota</taxon>
        <taxon>Pezizomycotina</taxon>
        <taxon>Eurotiomycetes</taxon>
        <taxon>Chaetothyriomycetidae</taxon>
        <taxon>Chaetothyriales</taxon>
        <taxon>Herpotrichiellaceae</taxon>
        <taxon>Exophiala</taxon>
    </lineage>
</organism>
<dbReference type="InterPro" id="IPR002081">
    <property type="entry name" value="Cryptochrome/DNA_photolyase_1"/>
</dbReference>
<feature type="compositionally biased region" description="Gly residues" evidence="8">
    <location>
        <begin position="578"/>
        <end position="591"/>
    </location>
</feature>
<dbReference type="NCBIfam" id="TIGR02765">
    <property type="entry name" value="crypto_DASH"/>
    <property type="match status" value="1"/>
</dbReference>
<feature type="binding site" evidence="5">
    <location>
        <begin position="462"/>
        <end position="464"/>
    </location>
    <ligand>
        <name>FAD</name>
        <dbReference type="ChEBI" id="CHEBI:57692"/>
    </ligand>
</feature>
<evidence type="ECO:0000259" key="9">
    <source>
        <dbReference type="PROSITE" id="PS51645"/>
    </source>
</evidence>
<comment type="function">
    <text evidence="7">May have a photoreceptor function.</text>
</comment>
<dbReference type="InterPro" id="IPR014133">
    <property type="entry name" value="Cry_DASH"/>
</dbReference>
<feature type="site" description="Electron transfer via tryptophanyl radical" evidence="6">
    <location>
        <position position="387"/>
    </location>
</feature>
<feature type="domain" description="Photolyase/cryptochrome alpha/beta" evidence="9">
    <location>
        <begin position="5"/>
        <end position="171"/>
    </location>
</feature>
<dbReference type="AlphaFoldDB" id="A0A438N169"/>
<dbReference type="Gene3D" id="3.40.50.620">
    <property type="entry name" value="HUPs"/>
    <property type="match status" value="1"/>
</dbReference>
<evidence type="ECO:0000313" key="10">
    <source>
        <dbReference type="EMBL" id="RVX69469.1"/>
    </source>
</evidence>
<dbReference type="GO" id="GO:0003904">
    <property type="term" value="F:deoxyribodipyrimidine photo-lyase activity"/>
    <property type="evidence" value="ECO:0007669"/>
    <property type="project" value="TreeGrafter"/>
</dbReference>
<comment type="caution">
    <text evidence="10">The sequence shown here is derived from an EMBL/GenBank/DDBJ whole genome shotgun (WGS) entry which is preliminary data.</text>
</comment>
<feature type="site" description="Electron transfer via tryptophanyl radical" evidence="6">
    <location>
        <position position="472"/>
    </location>
</feature>
<dbReference type="InterPro" id="IPR005101">
    <property type="entry name" value="Cryptochr/Photolyase_FAD-bd"/>
</dbReference>
<evidence type="ECO:0000256" key="1">
    <source>
        <dbReference type="ARBA" id="ARBA00005862"/>
    </source>
</evidence>
<dbReference type="PANTHER" id="PTHR11455">
    <property type="entry name" value="CRYPTOCHROME"/>
    <property type="match status" value="1"/>
</dbReference>
<feature type="region of interest" description="Disordered" evidence="8">
    <location>
        <begin position="552"/>
        <end position="624"/>
    </location>
</feature>
<dbReference type="GO" id="GO:0000719">
    <property type="term" value="P:photoreactive repair"/>
    <property type="evidence" value="ECO:0007669"/>
    <property type="project" value="TreeGrafter"/>
</dbReference>
<dbReference type="PROSITE" id="PS51645">
    <property type="entry name" value="PHR_CRY_ALPHA_BETA"/>
    <property type="match status" value="1"/>
</dbReference>